<dbReference type="SUPFAM" id="SSF55909">
    <property type="entry name" value="Pentein"/>
    <property type="match status" value="1"/>
</dbReference>
<proteinExistence type="predicted"/>
<dbReference type="PANTHER" id="PTHR47271:SF2">
    <property type="entry name" value="ARGININE DEIMINASE"/>
    <property type="match status" value="1"/>
</dbReference>
<organism evidence="1 2">
    <name type="scientific">Mycolicibacterium gilvum</name>
    <dbReference type="NCBI Taxonomy" id="1804"/>
    <lineage>
        <taxon>Bacteria</taxon>
        <taxon>Bacillati</taxon>
        <taxon>Actinomycetota</taxon>
        <taxon>Actinomycetes</taxon>
        <taxon>Mycobacteriales</taxon>
        <taxon>Mycobacteriaceae</taxon>
        <taxon>Mycolicibacterium</taxon>
    </lineage>
</organism>
<protein>
    <submittedName>
        <fullName evidence="1">Arginine deiminase</fullName>
        <ecNumber evidence="1">3.5.3.6</ecNumber>
    </submittedName>
</protein>
<keyword evidence="1" id="KW-0378">Hydrolase</keyword>
<dbReference type="GO" id="GO:0016990">
    <property type="term" value="F:arginine deiminase activity"/>
    <property type="evidence" value="ECO:0007669"/>
    <property type="project" value="UniProtKB-EC"/>
</dbReference>
<accession>A0A378SRN2</accession>
<dbReference type="AlphaFoldDB" id="A0A378SRN2"/>
<sequence>MGTLRAVILHRPGAELQRLTPRNNDTLLFDGLPWVARAQQEHDAFADLLRSRGWRCFCSAIC</sequence>
<dbReference type="GO" id="GO:0019546">
    <property type="term" value="P:L-arginine deiminase pathway"/>
    <property type="evidence" value="ECO:0007669"/>
    <property type="project" value="TreeGrafter"/>
</dbReference>
<gene>
    <name evidence="1" type="primary">arcA_2</name>
    <name evidence="1" type="ORF">NCTC10742_04522</name>
</gene>
<dbReference type="EC" id="3.5.3.6" evidence="1"/>
<dbReference type="PANTHER" id="PTHR47271">
    <property type="entry name" value="ARGININE DEIMINASE"/>
    <property type="match status" value="1"/>
</dbReference>
<dbReference type="EMBL" id="UGQM01000001">
    <property type="protein sequence ID" value="STZ45271.1"/>
    <property type="molecule type" value="Genomic_DNA"/>
</dbReference>
<name>A0A378SRN2_9MYCO</name>
<evidence type="ECO:0000313" key="1">
    <source>
        <dbReference type="EMBL" id="STZ45271.1"/>
    </source>
</evidence>
<dbReference type="Proteomes" id="UP000254291">
    <property type="component" value="Unassembled WGS sequence"/>
</dbReference>
<evidence type="ECO:0000313" key="2">
    <source>
        <dbReference type="Proteomes" id="UP000254291"/>
    </source>
</evidence>
<reference evidence="1 2" key="1">
    <citation type="submission" date="2018-06" db="EMBL/GenBank/DDBJ databases">
        <authorList>
            <consortium name="Pathogen Informatics"/>
            <person name="Doyle S."/>
        </authorList>
    </citation>
    <scope>NUCLEOTIDE SEQUENCE [LARGE SCALE GENOMIC DNA]</scope>
    <source>
        <strain evidence="1 2">NCTC10742</strain>
    </source>
</reference>
<dbReference type="Gene3D" id="3.75.10.10">
    <property type="entry name" value="L-arginine/glycine Amidinotransferase, Chain A"/>
    <property type="match status" value="1"/>
</dbReference>
<dbReference type="Pfam" id="PF02274">
    <property type="entry name" value="ADI"/>
    <property type="match status" value="1"/>
</dbReference>